<dbReference type="EMBL" id="SDIF01000131">
    <property type="protein sequence ID" value="RXS59732.1"/>
    <property type="molecule type" value="Genomic_DNA"/>
</dbReference>
<proteinExistence type="inferred from homology"/>
<dbReference type="GeneID" id="95781958"/>
<keyword evidence="1" id="KW-0304">Gas vesicle</keyword>
<reference evidence="4 5" key="1">
    <citation type="submission" date="2019-01" db="EMBL/GenBank/DDBJ databases">
        <title>Draft genome sequences of the type strain Streptomyces sioyaensis DSM 40032 and its novel strain, TM32, a thermotolerant antibiotics-producing actinobacterium.</title>
        <authorList>
            <person name="Nakaew N."/>
            <person name="Lumyong S."/>
            <person name="Sloan W.T."/>
            <person name="Sungthong R."/>
        </authorList>
    </citation>
    <scope>NUCLEOTIDE SEQUENCE [LARGE SCALE GENOMIC DNA]</scope>
    <source>
        <strain evidence="4 5">DSM 40032</strain>
    </source>
</reference>
<comment type="subcellular location">
    <subcellularLocation>
        <location evidence="2">Gas vesicle</location>
    </subcellularLocation>
</comment>
<name>A0A4Q1QSF1_9ACTN</name>
<evidence type="ECO:0000256" key="2">
    <source>
        <dbReference type="ARBA" id="ARBA00035108"/>
    </source>
</evidence>
<dbReference type="Pfam" id="PF06386">
    <property type="entry name" value="GvpL_GvpF"/>
    <property type="match status" value="1"/>
</dbReference>
<dbReference type="GO" id="GO:0031411">
    <property type="term" value="C:gas vesicle"/>
    <property type="evidence" value="ECO:0007669"/>
    <property type="project" value="UniProtKB-SubCell"/>
</dbReference>
<dbReference type="PANTHER" id="PTHR36852">
    <property type="entry name" value="PROTEIN GVPL 2"/>
    <property type="match status" value="1"/>
</dbReference>
<evidence type="ECO:0000313" key="4">
    <source>
        <dbReference type="EMBL" id="RXS59732.1"/>
    </source>
</evidence>
<organism evidence="4 5">
    <name type="scientific">Streptomyces sioyaensis</name>
    <dbReference type="NCBI Taxonomy" id="67364"/>
    <lineage>
        <taxon>Bacteria</taxon>
        <taxon>Bacillati</taxon>
        <taxon>Actinomycetota</taxon>
        <taxon>Actinomycetes</taxon>
        <taxon>Kitasatosporales</taxon>
        <taxon>Streptomycetaceae</taxon>
        <taxon>Streptomyces</taxon>
    </lineage>
</organism>
<evidence type="ECO:0000256" key="1">
    <source>
        <dbReference type="ARBA" id="ARBA00022987"/>
    </source>
</evidence>
<accession>A0A4Q1QSF1</accession>
<dbReference type="AlphaFoldDB" id="A0A4Q1QSF1"/>
<comment type="similarity">
    <text evidence="3">Belongs to the gas vesicle GvpF/GvpL family.</text>
</comment>
<dbReference type="PANTHER" id="PTHR36852:SF1">
    <property type="entry name" value="PROTEIN GVPL 2"/>
    <property type="match status" value="1"/>
</dbReference>
<gene>
    <name evidence="4" type="ORF">EST54_29120</name>
</gene>
<keyword evidence="5" id="KW-1185">Reference proteome</keyword>
<comment type="caution">
    <text evidence="4">The sequence shown here is derived from an EMBL/GenBank/DDBJ whole genome shotgun (WGS) entry which is preliminary data.</text>
</comment>
<dbReference type="Proteomes" id="UP000289482">
    <property type="component" value="Unassembled WGS sequence"/>
</dbReference>
<sequence length="248" mass="26261">MTDEGIYVYGIVRAGHPLPPALGGVGDPPGTVGRVEEGRLAAVISQAPPRLRARRRDLLAHQELLLALAEDGPVLPMRFGMVAPDESVIRRQLSEAEDRQLAALEGVAGRVEINVKALPADEALPALVKGDATIRGLREAARRRPSYEANVRLGEAVATALARRASEAGRDIVRELSSSAHAVCAGPQVTGCQVNVSFLVDRGDGAGFVAEAERLARQRQDHVVLRVAGPLPCYSFLEPLPSATPLGA</sequence>
<evidence type="ECO:0000313" key="5">
    <source>
        <dbReference type="Proteomes" id="UP000289482"/>
    </source>
</evidence>
<evidence type="ECO:0000256" key="3">
    <source>
        <dbReference type="ARBA" id="ARBA00035643"/>
    </source>
</evidence>
<dbReference type="InterPro" id="IPR009430">
    <property type="entry name" value="GvpL/GvpF"/>
</dbReference>
<dbReference type="RefSeq" id="WP_129250709.1">
    <property type="nucleotide sequence ID" value="NZ_JABZEL010000007.1"/>
</dbReference>
<protein>
    <submittedName>
        <fullName evidence="4">GvpL/GvpF family gas vesicle protein</fullName>
    </submittedName>
</protein>
<dbReference type="GO" id="GO:0031412">
    <property type="term" value="P:gas vesicle organization"/>
    <property type="evidence" value="ECO:0007669"/>
    <property type="project" value="InterPro"/>
</dbReference>